<keyword evidence="9" id="KW-0325">Glycoprotein</keyword>
<feature type="non-terminal residue" evidence="11">
    <location>
        <position position="1"/>
    </location>
</feature>
<dbReference type="GO" id="GO:0005178">
    <property type="term" value="F:integrin binding"/>
    <property type="evidence" value="ECO:0007669"/>
    <property type="project" value="InterPro"/>
</dbReference>
<dbReference type="PANTHER" id="PTHR13771">
    <property type="entry name" value="INTERCELLULAR ADHESION MOLECULE"/>
    <property type="match status" value="1"/>
</dbReference>
<keyword evidence="8" id="KW-1015">Disulfide bond</keyword>
<keyword evidence="6" id="KW-1133">Transmembrane helix</keyword>
<keyword evidence="7" id="KW-0472">Membrane</keyword>
<dbReference type="InterPro" id="IPR036179">
    <property type="entry name" value="Ig-like_dom_sf"/>
</dbReference>
<name>A0A7L0DQ65_9CHAR</name>
<gene>
    <name evidence="11" type="primary">Icam4</name>
    <name evidence="11" type="ORF">ROSBEN_R15239</name>
</gene>
<evidence type="ECO:0000256" key="10">
    <source>
        <dbReference type="ARBA" id="ARBA00023319"/>
    </source>
</evidence>
<keyword evidence="2" id="KW-0812">Transmembrane</keyword>
<evidence type="ECO:0000256" key="5">
    <source>
        <dbReference type="ARBA" id="ARBA00022889"/>
    </source>
</evidence>
<reference evidence="11 12" key="1">
    <citation type="submission" date="2019-09" db="EMBL/GenBank/DDBJ databases">
        <title>Bird 10,000 Genomes (B10K) Project - Family phase.</title>
        <authorList>
            <person name="Zhang G."/>
        </authorList>
    </citation>
    <scope>NUCLEOTIDE SEQUENCE [LARGE SCALE GENOMIC DNA]</scope>
    <source>
        <strain evidence="11">B10K-DU-006-20</strain>
        <tissue evidence="11">Mixed tissue sample</tissue>
    </source>
</reference>
<dbReference type="Gene3D" id="2.60.40.10">
    <property type="entry name" value="Immunoglobulins"/>
    <property type="match status" value="1"/>
</dbReference>
<keyword evidence="12" id="KW-1185">Reference proteome</keyword>
<organism evidence="11 12">
    <name type="scientific">Rostratula benghalensis</name>
    <name type="common">greater painted-snipe</name>
    <dbReference type="NCBI Taxonomy" id="118793"/>
    <lineage>
        <taxon>Eukaryota</taxon>
        <taxon>Metazoa</taxon>
        <taxon>Chordata</taxon>
        <taxon>Craniata</taxon>
        <taxon>Vertebrata</taxon>
        <taxon>Euteleostomi</taxon>
        <taxon>Archelosauria</taxon>
        <taxon>Archosauria</taxon>
        <taxon>Dinosauria</taxon>
        <taxon>Saurischia</taxon>
        <taxon>Theropoda</taxon>
        <taxon>Coelurosauria</taxon>
        <taxon>Aves</taxon>
        <taxon>Neognathae</taxon>
        <taxon>Neoaves</taxon>
        <taxon>Charadriiformes</taxon>
        <taxon>Rostratulidae</taxon>
        <taxon>Rostratula</taxon>
    </lineage>
</organism>
<dbReference type="GO" id="GO:0098609">
    <property type="term" value="P:cell-cell adhesion"/>
    <property type="evidence" value="ECO:0007669"/>
    <property type="project" value="InterPro"/>
</dbReference>
<proteinExistence type="predicted"/>
<evidence type="ECO:0000313" key="11">
    <source>
        <dbReference type="EMBL" id="NXJ72874.1"/>
    </source>
</evidence>
<dbReference type="PANTHER" id="PTHR13771:SF9">
    <property type="entry name" value="INTERCELLULAR ADHESION MOLECULE 5"/>
    <property type="match status" value="1"/>
</dbReference>
<keyword evidence="3" id="KW-0732">Signal</keyword>
<keyword evidence="5" id="KW-0130">Cell adhesion</keyword>
<evidence type="ECO:0000256" key="2">
    <source>
        <dbReference type="ARBA" id="ARBA00022692"/>
    </source>
</evidence>
<dbReference type="Proteomes" id="UP000545435">
    <property type="component" value="Unassembled WGS sequence"/>
</dbReference>
<evidence type="ECO:0000256" key="9">
    <source>
        <dbReference type="ARBA" id="ARBA00023180"/>
    </source>
</evidence>
<dbReference type="AlphaFoldDB" id="A0A7L0DQ65"/>
<evidence type="ECO:0000256" key="7">
    <source>
        <dbReference type="ARBA" id="ARBA00023136"/>
    </source>
</evidence>
<feature type="non-terminal residue" evidence="11">
    <location>
        <position position="108"/>
    </location>
</feature>
<dbReference type="InterPro" id="IPR003987">
    <property type="entry name" value="ICAM_VCAM_N"/>
</dbReference>
<protein>
    <submittedName>
        <fullName evidence="11">ICAM4 protein</fullName>
    </submittedName>
</protein>
<dbReference type="InterPro" id="IPR013783">
    <property type="entry name" value="Ig-like_fold"/>
</dbReference>
<dbReference type="PRINTS" id="PR01472">
    <property type="entry name" value="ICAMVCAM1"/>
</dbReference>
<evidence type="ECO:0000256" key="1">
    <source>
        <dbReference type="ARBA" id="ARBA00004479"/>
    </source>
</evidence>
<evidence type="ECO:0000256" key="6">
    <source>
        <dbReference type="ARBA" id="ARBA00022989"/>
    </source>
</evidence>
<keyword evidence="4" id="KW-0677">Repeat</keyword>
<dbReference type="EMBL" id="VXAI01001575">
    <property type="protein sequence ID" value="NXJ72874.1"/>
    <property type="molecule type" value="Genomic_DNA"/>
</dbReference>
<sequence>LLNVTEWNSVVIGYYICFQERKVVTTKLTVYRAPQLVVLEPVPPLAVRKRQELRCRVVGVAPVRHLVVTLQQGDGKVLSTKTSPEQRQDEPDEVEVTHWLTAERWDHG</sequence>
<evidence type="ECO:0000256" key="4">
    <source>
        <dbReference type="ARBA" id="ARBA00022737"/>
    </source>
</evidence>
<dbReference type="GO" id="GO:0005886">
    <property type="term" value="C:plasma membrane"/>
    <property type="evidence" value="ECO:0007669"/>
    <property type="project" value="TreeGrafter"/>
</dbReference>
<evidence type="ECO:0000256" key="3">
    <source>
        <dbReference type="ARBA" id="ARBA00022729"/>
    </source>
</evidence>
<evidence type="ECO:0000313" key="12">
    <source>
        <dbReference type="Proteomes" id="UP000545435"/>
    </source>
</evidence>
<accession>A0A7L0DQ65</accession>
<comment type="subcellular location">
    <subcellularLocation>
        <location evidence="1">Membrane</location>
        <topology evidence="1">Single-pass type I membrane protein</topology>
    </subcellularLocation>
</comment>
<dbReference type="SUPFAM" id="SSF48726">
    <property type="entry name" value="Immunoglobulin"/>
    <property type="match status" value="1"/>
</dbReference>
<evidence type="ECO:0000256" key="8">
    <source>
        <dbReference type="ARBA" id="ARBA00023157"/>
    </source>
</evidence>
<dbReference type="InterPro" id="IPR047012">
    <property type="entry name" value="ICAM_VCAM"/>
</dbReference>
<keyword evidence="10" id="KW-0393">Immunoglobulin domain</keyword>
<comment type="caution">
    <text evidence="11">The sequence shown here is derived from an EMBL/GenBank/DDBJ whole genome shotgun (WGS) entry which is preliminary data.</text>
</comment>